<organism evidence="2 3">
    <name type="scientific">Funneliformis caledonium</name>
    <dbReference type="NCBI Taxonomy" id="1117310"/>
    <lineage>
        <taxon>Eukaryota</taxon>
        <taxon>Fungi</taxon>
        <taxon>Fungi incertae sedis</taxon>
        <taxon>Mucoromycota</taxon>
        <taxon>Glomeromycotina</taxon>
        <taxon>Glomeromycetes</taxon>
        <taxon>Glomerales</taxon>
        <taxon>Glomeraceae</taxon>
        <taxon>Funneliformis</taxon>
    </lineage>
</organism>
<evidence type="ECO:0000313" key="3">
    <source>
        <dbReference type="Proteomes" id="UP000789570"/>
    </source>
</evidence>
<gene>
    <name evidence="2" type="ORF">FCALED_LOCUS8674</name>
</gene>
<name>A0A9N9CII7_9GLOM</name>
<dbReference type="AlphaFoldDB" id="A0A9N9CII7"/>
<dbReference type="EMBL" id="CAJVPQ010002605">
    <property type="protein sequence ID" value="CAG8602792.1"/>
    <property type="molecule type" value="Genomic_DNA"/>
</dbReference>
<feature type="compositionally biased region" description="Basic residues" evidence="1">
    <location>
        <begin position="301"/>
        <end position="312"/>
    </location>
</feature>
<proteinExistence type="predicted"/>
<comment type="caution">
    <text evidence="2">The sequence shown here is derived from an EMBL/GenBank/DDBJ whole genome shotgun (WGS) entry which is preliminary data.</text>
</comment>
<dbReference type="GO" id="GO:0000120">
    <property type="term" value="C:RNA polymerase I transcription regulator complex"/>
    <property type="evidence" value="ECO:0007669"/>
    <property type="project" value="InterPro"/>
</dbReference>
<dbReference type="InterPro" id="IPR039495">
    <property type="entry name" value="TAF1A"/>
</dbReference>
<dbReference type="Pfam" id="PF14929">
    <property type="entry name" value="TAF1_subA"/>
    <property type="match status" value="1"/>
</dbReference>
<reference evidence="2" key="1">
    <citation type="submission" date="2021-06" db="EMBL/GenBank/DDBJ databases">
        <authorList>
            <person name="Kallberg Y."/>
            <person name="Tangrot J."/>
            <person name="Rosling A."/>
        </authorList>
    </citation>
    <scope>NUCLEOTIDE SEQUENCE</scope>
    <source>
        <strain evidence="2">UK204</strain>
    </source>
</reference>
<accession>A0A9N9CII7</accession>
<dbReference type="OrthoDB" id="2159786at2759"/>
<evidence type="ECO:0000256" key="1">
    <source>
        <dbReference type="SAM" id="MobiDB-lite"/>
    </source>
</evidence>
<dbReference type="Proteomes" id="UP000789570">
    <property type="component" value="Unassembled WGS sequence"/>
</dbReference>
<protein>
    <submittedName>
        <fullName evidence="2">16813_t:CDS:1</fullName>
    </submittedName>
</protein>
<evidence type="ECO:0000313" key="2">
    <source>
        <dbReference type="EMBL" id="CAG8602792.1"/>
    </source>
</evidence>
<dbReference type="GO" id="GO:0006360">
    <property type="term" value="P:transcription by RNA polymerase I"/>
    <property type="evidence" value="ECO:0007669"/>
    <property type="project" value="InterPro"/>
</dbReference>
<feature type="region of interest" description="Disordered" evidence="1">
    <location>
        <begin position="293"/>
        <end position="318"/>
    </location>
</feature>
<keyword evidence="3" id="KW-1185">Reference proteome</keyword>
<feature type="non-terminal residue" evidence="2">
    <location>
        <position position="626"/>
    </location>
</feature>
<sequence>PLSKEIKPNITSLMSFSVSSLTCFITAFSDHPDTSINMISLLLETLEPIPSTLFSVKSNSGNNSFISLMQFACISIQSNEYSLWSLSVMEKLFKQGELASCAKRDIETVIILTSHIKLFCRLAEMDGLEFDLPIRILYKSRKGRVVLGLRNFHVTNLYELLQKSLYEHNYCRASEILEVLLQCPDCDLSRIWQPAIKVLFTLDPTSTTFIEFFNILLLKNHALSAKFILDKQRIIMELVFYQMKYGNATDALATAETYLPMEPYCNNPVLHGYTGLLAYSLWEQLNTMIKENEPKPEIYKPPKRKNSSKKHIPPREKLKRNRNDYKEEIEIPEIDEQFMDRRKRYYEMSLSNFKRSLDLDMSNDMFLMYSVKLLLHNEEIEEAITVIQNFCDNNPSVLTGHRLLFEVLHTYKSFDSKWIEVGQAYHRIDPVSPPEKVLNPLIEHYTQVIKNTIEEEREILVDAYYNICELLFQRIEYGDDNPNYLYKTIESFVWLEYFDNQQKVKVNELLKNRGEWFREYLFYTQRKVVNSLWEHQCYKILSACLSYNEPMGGKLGKLAEKVREYILAGNYFRYERAFYNFVRQSKNHNGINASRLSDLDSDNSDDNVEHYGWWEEMIGTYQTHDT</sequence>